<dbReference type="Pfam" id="PF01987">
    <property type="entry name" value="AIM24"/>
    <property type="match status" value="1"/>
</dbReference>
<dbReference type="Proteomes" id="UP000279446">
    <property type="component" value="Unassembled WGS sequence"/>
</dbReference>
<name>A0A433YF46_9BACL</name>
<dbReference type="InterPro" id="IPR002838">
    <property type="entry name" value="AIM24"/>
</dbReference>
<evidence type="ECO:0008006" key="3">
    <source>
        <dbReference type="Google" id="ProtNLM"/>
    </source>
</evidence>
<dbReference type="EMBL" id="RZNY01000001">
    <property type="protein sequence ID" value="RUT48486.1"/>
    <property type="molecule type" value="Genomic_DNA"/>
</dbReference>
<comment type="caution">
    <text evidence="1">The sequence shown here is derived from an EMBL/GenBank/DDBJ whole genome shotgun (WGS) entry which is preliminary data.</text>
</comment>
<keyword evidence="2" id="KW-1185">Reference proteome</keyword>
<evidence type="ECO:0000313" key="1">
    <source>
        <dbReference type="EMBL" id="RUT48486.1"/>
    </source>
</evidence>
<dbReference type="InterPro" id="IPR016031">
    <property type="entry name" value="Trp_RNA-bd_attenuator-like_dom"/>
</dbReference>
<gene>
    <name evidence="1" type="ORF">EJP82_00620</name>
</gene>
<dbReference type="SUPFAM" id="SSF51219">
    <property type="entry name" value="TRAP-like"/>
    <property type="match status" value="1"/>
</dbReference>
<dbReference type="InterPro" id="IPR036983">
    <property type="entry name" value="AIM24_sf"/>
</dbReference>
<sequence>MDVQYESEPTHISGQAVTFRLNVGEKAHILHPGQIIAYRGASANRSDKLMSFKGMYRKMKLIQADMIGPCQFVAALPPSVSMKSIQLTKDSDLLYDFKHLFFYTEGVKMETRILKMKNMMITRDAIKMKFSGEGMIGILTQGQIIELTLHPEEAIYIDARSVIAYPENAKLELSVYGNHLASQHMNYQWKMTGRGTVLIQSGARNRELEQDLHNDAGIVKRVLREVIPFGGIFIK</sequence>
<accession>A0A433YF46</accession>
<dbReference type="OrthoDB" id="2632108at2"/>
<dbReference type="RefSeq" id="WP_127190081.1">
    <property type="nucleotide sequence ID" value="NZ_JAUSSS010000004.1"/>
</dbReference>
<organism evidence="1 2">
    <name type="scientific">Paenibacillus anaericanus</name>
    <dbReference type="NCBI Taxonomy" id="170367"/>
    <lineage>
        <taxon>Bacteria</taxon>
        <taxon>Bacillati</taxon>
        <taxon>Bacillota</taxon>
        <taxon>Bacilli</taxon>
        <taxon>Bacillales</taxon>
        <taxon>Paenibacillaceae</taxon>
        <taxon>Paenibacillus</taxon>
    </lineage>
</organism>
<proteinExistence type="predicted"/>
<reference evidence="1 2" key="1">
    <citation type="submission" date="2018-12" db="EMBL/GenBank/DDBJ databases">
        <authorList>
            <person name="Sun L."/>
            <person name="Chen Z."/>
        </authorList>
    </citation>
    <scope>NUCLEOTIDE SEQUENCE [LARGE SCALE GENOMIC DNA]</scope>
    <source>
        <strain evidence="1 2">DSM 15890</strain>
    </source>
</reference>
<evidence type="ECO:0000313" key="2">
    <source>
        <dbReference type="Proteomes" id="UP000279446"/>
    </source>
</evidence>
<dbReference type="Gene3D" id="3.60.160.10">
    <property type="entry name" value="Mitochondrial biogenesis AIM24"/>
    <property type="match status" value="1"/>
</dbReference>
<dbReference type="AlphaFoldDB" id="A0A433YF46"/>
<protein>
    <recommendedName>
        <fullName evidence="3">AIM24 family protein</fullName>
    </recommendedName>
</protein>